<sequence>MSEGELRIMLPSTVPYSGQPKMYSPYESHSEYGPQAAHPGLERRPTMDLPRPLEPRSGVQSHGHRISDSTPRHIDPNGYRPPGQTLPGLRDILTPASHSSPQPPQSSWSHPPAPRYEQRPVEPSTQYTSNPPPQHAPYRPPEPQRPYPAQHDRRLDLPILETQPVPRQPPGPPTASYTTYHGDGRDGVDPRFERPRQTSTSSYMTAGAPSPYTPLPAEHPTHRSSTASYDRPINPPFTPTGAEASKKYLGIKDFPGEGTFHVYEGGYRIPTSVDGETVNPQWGLTKANKPRKRLALACLDCREKKIKCEPGANSCLQCEKAKRPCRRAPNQPVTADNTTNGQWTSDGGSPPLVPHSQPAERVSDPQMPLHRPMNLMPPKTNRLSDQDPFVKRRAEDESAVESMSVKKHRSMSPSSAMSNAMALNQDPYNQYHHPRPPRVKDLAFASWEDDPYSLDPEMTIHLLESYFTHVNSATYCMFPRVTFMNWLTTSREKCQNERIVLYALMAMGSVFAGQEFGGIGKRCADMATEGAMTKIGRFSLPVVQVRLLLGLYNFAKGNEGAAWDYCGLAIRAISALRYNHEEGCEIDRNRRNPAIPFGHTREQNTECRRRTFWAGFMMDRYNGFCGGMLCLINPADIYLRLPCADDAYESSMPSQAPFFDNGTIERTSTILSPSSPVAPMAWLVIVGNVWGETMSFIYRSTNHNRGTYRQAYETLYKNTHAAMVEWSAQLPGYLQYSEANLDRSIQEGYVGTFVSLHVLHHFLLMKLNRCMRHPLARDLTPRNIRACHHHAHSILSIMRAVQNARRDTIHPRTGQPTRFEFTVPFPGYAALSAVDIVGAGGPDSTLGPTLEGITSGLECLRELAQYWNSAVEQSRLGERRLLQLKNVLSRPYKAASGCWLGRQWGIEGPLEQEFELEADCIYGCDDKVYFNALEEGVSNGHSSASGRP</sequence>
<evidence type="ECO:0000256" key="4">
    <source>
        <dbReference type="ARBA" id="ARBA00023163"/>
    </source>
</evidence>
<dbReference type="PROSITE" id="PS00463">
    <property type="entry name" value="ZN2_CY6_FUNGAL_1"/>
    <property type="match status" value="1"/>
</dbReference>
<feature type="compositionally biased region" description="Basic and acidic residues" evidence="6">
    <location>
        <begin position="382"/>
        <end position="396"/>
    </location>
</feature>
<protein>
    <recommendedName>
        <fullName evidence="7">Zn(2)-C6 fungal-type domain-containing protein</fullName>
    </recommendedName>
</protein>
<keyword evidence="2" id="KW-0479">Metal-binding</keyword>
<evidence type="ECO:0000256" key="1">
    <source>
        <dbReference type="ARBA" id="ARBA00004123"/>
    </source>
</evidence>
<dbReference type="SMART" id="SM00066">
    <property type="entry name" value="GAL4"/>
    <property type="match status" value="1"/>
</dbReference>
<feature type="compositionally biased region" description="Low complexity" evidence="6">
    <location>
        <begin position="95"/>
        <end position="110"/>
    </location>
</feature>
<feature type="compositionally biased region" description="Basic and acidic residues" evidence="6">
    <location>
        <begin position="65"/>
        <end position="75"/>
    </location>
</feature>
<dbReference type="PANTHER" id="PTHR47338">
    <property type="entry name" value="ZN(II)2CYS6 TRANSCRIPTION FACTOR (EUROFUNG)-RELATED"/>
    <property type="match status" value="1"/>
</dbReference>
<feature type="compositionally biased region" description="Basic and acidic residues" evidence="6">
    <location>
        <begin position="182"/>
        <end position="196"/>
    </location>
</feature>
<name>A0AB34KN48_9PEZI</name>
<dbReference type="GO" id="GO:0000981">
    <property type="term" value="F:DNA-binding transcription factor activity, RNA polymerase II-specific"/>
    <property type="evidence" value="ECO:0007669"/>
    <property type="project" value="InterPro"/>
</dbReference>
<organism evidence="8 9">
    <name type="scientific">Cladosporium halotolerans</name>
    <dbReference type="NCBI Taxonomy" id="1052096"/>
    <lineage>
        <taxon>Eukaryota</taxon>
        <taxon>Fungi</taxon>
        <taxon>Dikarya</taxon>
        <taxon>Ascomycota</taxon>
        <taxon>Pezizomycotina</taxon>
        <taxon>Dothideomycetes</taxon>
        <taxon>Dothideomycetidae</taxon>
        <taxon>Cladosporiales</taxon>
        <taxon>Cladosporiaceae</taxon>
        <taxon>Cladosporium</taxon>
    </lineage>
</organism>
<dbReference type="SMART" id="SM00906">
    <property type="entry name" value="Fungal_trans"/>
    <property type="match status" value="1"/>
</dbReference>
<feature type="region of interest" description="Disordered" evidence="6">
    <location>
        <begin position="322"/>
        <end position="414"/>
    </location>
</feature>
<dbReference type="CDD" id="cd00067">
    <property type="entry name" value="GAL4"/>
    <property type="match status" value="1"/>
</dbReference>
<gene>
    <name evidence="8" type="ORF">WHR41_05202</name>
</gene>
<dbReference type="Proteomes" id="UP000803884">
    <property type="component" value="Unassembled WGS sequence"/>
</dbReference>
<dbReference type="CDD" id="cd12148">
    <property type="entry name" value="fungal_TF_MHR"/>
    <property type="match status" value="1"/>
</dbReference>
<evidence type="ECO:0000256" key="6">
    <source>
        <dbReference type="SAM" id="MobiDB-lite"/>
    </source>
</evidence>
<evidence type="ECO:0000259" key="7">
    <source>
        <dbReference type="PROSITE" id="PS50048"/>
    </source>
</evidence>
<dbReference type="Gene3D" id="4.10.240.10">
    <property type="entry name" value="Zn(2)-C6 fungal-type DNA-binding domain"/>
    <property type="match status" value="1"/>
</dbReference>
<dbReference type="RefSeq" id="XP_069229643.1">
    <property type="nucleotide sequence ID" value="XM_069373807.1"/>
</dbReference>
<evidence type="ECO:0000256" key="5">
    <source>
        <dbReference type="ARBA" id="ARBA00023242"/>
    </source>
</evidence>
<feature type="compositionally biased region" description="Basic and acidic residues" evidence="6">
    <location>
        <begin position="40"/>
        <end position="54"/>
    </location>
</feature>
<dbReference type="GO" id="GO:0003677">
    <property type="term" value="F:DNA binding"/>
    <property type="evidence" value="ECO:0007669"/>
    <property type="project" value="InterPro"/>
</dbReference>
<dbReference type="InterPro" id="IPR036864">
    <property type="entry name" value="Zn2-C6_fun-type_DNA-bd_sf"/>
</dbReference>
<comment type="subcellular location">
    <subcellularLocation>
        <location evidence="1">Nucleus</location>
    </subcellularLocation>
</comment>
<dbReference type="AlphaFoldDB" id="A0AB34KN48"/>
<feature type="domain" description="Zn(2)-C6 fungal-type" evidence="7">
    <location>
        <begin position="297"/>
        <end position="327"/>
    </location>
</feature>
<dbReference type="EMBL" id="JAAQHG020000014">
    <property type="protein sequence ID" value="KAL1586538.1"/>
    <property type="molecule type" value="Genomic_DNA"/>
</dbReference>
<dbReference type="SUPFAM" id="SSF57701">
    <property type="entry name" value="Zn2/Cys6 DNA-binding domain"/>
    <property type="match status" value="1"/>
</dbReference>
<feature type="compositionally biased region" description="Polar residues" evidence="6">
    <location>
        <begin position="331"/>
        <end position="347"/>
    </location>
</feature>
<dbReference type="PANTHER" id="PTHR47338:SF11">
    <property type="entry name" value="ZN(II)2CYS6 TRANSCRIPTION FACTOR (EUROFUNG)"/>
    <property type="match status" value="1"/>
</dbReference>
<dbReference type="Pfam" id="PF04082">
    <property type="entry name" value="Fungal_trans"/>
    <property type="match status" value="1"/>
</dbReference>
<comment type="caution">
    <text evidence="8">The sequence shown here is derived from an EMBL/GenBank/DDBJ whole genome shotgun (WGS) entry which is preliminary data.</text>
</comment>
<evidence type="ECO:0000313" key="8">
    <source>
        <dbReference type="EMBL" id="KAL1586538.1"/>
    </source>
</evidence>
<reference evidence="8 9" key="1">
    <citation type="journal article" date="2020" name="Microbiol. Resour. Announc.">
        <title>Draft Genome Sequence of a Cladosporium Species Isolated from the Mesophotic Ascidian Didemnum maculosum.</title>
        <authorList>
            <person name="Gioti A."/>
            <person name="Siaperas R."/>
            <person name="Nikolaivits E."/>
            <person name="Le Goff G."/>
            <person name="Ouazzani J."/>
            <person name="Kotoulas G."/>
            <person name="Topakas E."/>
        </authorList>
    </citation>
    <scope>NUCLEOTIDE SEQUENCE [LARGE SCALE GENOMIC DNA]</scope>
    <source>
        <strain evidence="8 9">TM138-S3</strain>
    </source>
</reference>
<accession>A0AB34KN48</accession>
<keyword evidence="4" id="KW-0804">Transcription</keyword>
<dbReference type="PROSITE" id="PS50048">
    <property type="entry name" value="ZN2_CY6_FUNGAL_2"/>
    <property type="match status" value="1"/>
</dbReference>
<dbReference type="InterPro" id="IPR050815">
    <property type="entry name" value="TF_fung"/>
</dbReference>
<evidence type="ECO:0000256" key="2">
    <source>
        <dbReference type="ARBA" id="ARBA00022723"/>
    </source>
</evidence>
<evidence type="ECO:0000313" key="9">
    <source>
        <dbReference type="Proteomes" id="UP000803884"/>
    </source>
</evidence>
<keyword evidence="9" id="KW-1185">Reference proteome</keyword>
<dbReference type="InterPro" id="IPR007219">
    <property type="entry name" value="XnlR_reg_dom"/>
</dbReference>
<dbReference type="GO" id="GO:0005634">
    <property type="term" value="C:nucleus"/>
    <property type="evidence" value="ECO:0007669"/>
    <property type="project" value="UniProtKB-SubCell"/>
</dbReference>
<proteinExistence type="predicted"/>
<evidence type="ECO:0000256" key="3">
    <source>
        <dbReference type="ARBA" id="ARBA00023015"/>
    </source>
</evidence>
<keyword evidence="3" id="KW-0805">Transcription regulation</keyword>
<feature type="compositionally biased region" description="Pro residues" evidence="6">
    <location>
        <begin position="130"/>
        <end position="146"/>
    </location>
</feature>
<keyword evidence="5" id="KW-0539">Nucleus</keyword>
<dbReference type="GO" id="GO:0008270">
    <property type="term" value="F:zinc ion binding"/>
    <property type="evidence" value="ECO:0007669"/>
    <property type="project" value="InterPro"/>
</dbReference>
<dbReference type="GO" id="GO:0006351">
    <property type="term" value="P:DNA-templated transcription"/>
    <property type="evidence" value="ECO:0007669"/>
    <property type="project" value="InterPro"/>
</dbReference>
<dbReference type="GeneID" id="96006645"/>
<dbReference type="InterPro" id="IPR001138">
    <property type="entry name" value="Zn2Cys6_DnaBD"/>
</dbReference>
<feature type="region of interest" description="Disordered" evidence="6">
    <location>
        <begin position="1"/>
        <end position="233"/>
    </location>
</feature>